<feature type="domain" description="Cyclin C-terminal" evidence="3">
    <location>
        <begin position="243"/>
        <end position="363"/>
    </location>
</feature>
<dbReference type="InterPro" id="IPR006671">
    <property type="entry name" value="Cyclin_N"/>
</dbReference>
<keyword evidence="1" id="KW-0195">Cyclin</keyword>
<organism evidence="4 5">
    <name type="scientific">Fragilariopsis cylindrus CCMP1102</name>
    <dbReference type="NCBI Taxonomy" id="635003"/>
    <lineage>
        <taxon>Eukaryota</taxon>
        <taxon>Sar</taxon>
        <taxon>Stramenopiles</taxon>
        <taxon>Ochrophyta</taxon>
        <taxon>Bacillariophyta</taxon>
        <taxon>Bacillariophyceae</taxon>
        <taxon>Bacillariophycidae</taxon>
        <taxon>Bacillariales</taxon>
        <taxon>Bacillariaceae</taxon>
        <taxon>Fragilariopsis</taxon>
    </lineage>
</organism>
<evidence type="ECO:0000313" key="5">
    <source>
        <dbReference type="Proteomes" id="UP000095751"/>
    </source>
</evidence>
<sequence>MVDAGERLQVLLMQETTHYQTSDYLTRMQTELEIGSFDRAAADVAAALAEKQQQQQQQKIPPSSPNKRKSWDDLTSVEESLPKCTSHKDQCRRTAATTCASSVASASAGAVEGGSIPGDGSSAGSTSQINKHWREKICEWAYQVVDHFDLNREVVSTTMSHLDRYLAVYNGAEPVDKNLFQLLAMTCLYLSIKLNEYKHLLIPGAKSTMDTILQLSRGFFTLEEMEKMEYEVLQRLRWHVHPPTAQLFVKHFLFFLSVEENELQDLAQFMIELSVMDYFFVSYKPSEIAMAALLNSMDRLGSQAKLTNDFPFNSNFVDIHSPAVFACRERLSLIYAQANEQGGVEDPEATPARTEEPVEVPEPARLQRTISPVSVMAPLESNENTKLDHGYSNSTTTLYQQQQLHADTIMETDEGYFFDETEGEFETEGEYCM</sequence>
<dbReference type="InterPro" id="IPR036915">
    <property type="entry name" value="Cyclin-like_sf"/>
</dbReference>
<dbReference type="InParanoid" id="A0A1E7FTL5"/>
<dbReference type="SUPFAM" id="SSF47954">
    <property type="entry name" value="Cyclin-like"/>
    <property type="match status" value="2"/>
</dbReference>
<dbReference type="KEGG" id="fcy:FRACYDRAFT_259903"/>
<dbReference type="Pfam" id="PF02984">
    <property type="entry name" value="Cyclin_C"/>
    <property type="match status" value="1"/>
</dbReference>
<dbReference type="SMART" id="SM01332">
    <property type="entry name" value="Cyclin_C"/>
    <property type="match status" value="1"/>
</dbReference>
<dbReference type="PANTHER" id="PTHR10177">
    <property type="entry name" value="CYCLINS"/>
    <property type="match status" value="1"/>
</dbReference>
<evidence type="ECO:0000313" key="4">
    <source>
        <dbReference type="EMBL" id="OEU21489.1"/>
    </source>
</evidence>
<gene>
    <name evidence="4" type="ORF">FRACYDRAFT_259903</name>
</gene>
<dbReference type="AlphaFoldDB" id="A0A1E7FTL5"/>
<accession>A0A1E7FTL5</accession>
<dbReference type="OrthoDB" id="39037at2759"/>
<reference evidence="4 5" key="1">
    <citation type="submission" date="2016-09" db="EMBL/GenBank/DDBJ databases">
        <title>Extensive genetic diversity and differential bi-allelic expression allows diatom success in the polar Southern Ocean.</title>
        <authorList>
            <consortium name="DOE Joint Genome Institute"/>
            <person name="Mock T."/>
            <person name="Otillar R.P."/>
            <person name="Strauss J."/>
            <person name="Dupont C."/>
            <person name="Frickenhaus S."/>
            <person name="Maumus F."/>
            <person name="Mcmullan M."/>
            <person name="Sanges R."/>
            <person name="Schmutz J."/>
            <person name="Toseland A."/>
            <person name="Valas R."/>
            <person name="Veluchamy A."/>
            <person name="Ward B.J."/>
            <person name="Allen A."/>
            <person name="Barry K."/>
            <person name="Falciatore A."/>
            <person name="Ferrante M."/>
            <person name="Fortunato A.E."/>
            <person name="Gloeckner G."/>
            <person name="Gruber A."/>
            <person name="Hipkin R."/>
            <person name="Janech M."/>
            <person name="Kroth P."/>
            <person name="Leese F."/>
            <person name="Lindquist E."/>
            <person name="Lyon B.R."/>
            <person name="Martin J."/>
            <person name="Mayer C."/>
            <person name="Parker M."/>
            <person name="Quesneville H."/>
            <person name="Raymond J."/>
            <person name="Uhlig C."/>
            <person name="Valentin K.U."/>
            <person name="Worden A.Z."/>
            <person name="Armbrust E.V."/>
            <person name="Bowler C."/>
            <person name="Green B."/>
            <person name="Moulton V."/>
            <person name="Van Oosterhout C."/>
            <person name="Grigoriev I."/>
        </authorList>
    </citation>
    <scope>NUCLEOTIDE SEQUENCE [LARGE SCALE GENOMIC DNA]</scope>
    <source>
        <strain evidence="4 5">CCMP1102</strain>
    </source>
</reference>
<evidence type="ECO:0000259" key="3">
    <source>
        <dbReference type="SMART" id="SM01332"/>
    </source>
</evidence>
<evidence type="ECO:0000256" key="2">
    <source>
        <dbReference type="SAM" id="MobiDB-lite"/>
    </source>
</evidence>
<dbReference type="FunFam" id="1.10.472.10:FF:000093">
    <property type="entry name" value="Predicted protein"/>
    <property type="match status" value="1"/>
</dbReference>
<dbReference type="InterPro" id="IPR004367">
    <property type="entry name" value="Cyclin_C-dom"/>
</dbReference>
<dbReference type="Gene3D" id="1.10.472.10">
    <property type="entry name" value="Cyclin-like"/>
    <property type="match status" value="2"/>
</dbReference>
<evidence type="ECO:0000256" key="1">
    <source>
        <dbReference type="ARBA" id="ARBA00023127"/>
    </source>
</evidence>
<feature type="compositionally biased region" description="Low complexity" evidence="2">
    <location>
        <begin position="49"/>
        <end position="58"/>
    </location>
</feature>
<dbReference type="Proteomes" id="UP000095751">
    <property type="component" value="Unassembled WGS sequence"/>
</dbReference>
<dbReference type="Pfam" id="PF00134">
    <property type="entry name" value="Cyclin_N"/>
    <property type="match status" value="1"/>
</dbReference>
<proteinExistence type="predicted"/>
<dbReference type="InterPro" id="IPR039361">
    <property type="entry name" value="Cyclin"/>
</dbReference>
<keyword evidence="5" id="KW-1185">Reference proteome</keyword>
<dbReference type="CDD" id="cd20537">
    <property type="entry name" value="CYCLIN_CCNO-like_rpt2"/>
    <property type="match status" value="1"/>
</dbReference>
<protein>
    <recommendedName>
        <fullName evidence="3">Cyclin C-terminal domain-containing protein</fullName>
    </recommendedName>
</protein>
<dbReference type="EMBL" id="KV784354">
    <property type="protein sequence ID" value="OEU21489.1"/>
    <property type="molecule type" value="Genomic_DNA"/>
</dbReference>
<name>A0A1E7FTL5_9STRA</name>
<feature type="region of interest" description="Disordered" evidence="2">
    <location>
        <begin position="49"/>
        <end position="75"/>
    </location>
</feature>